<dbReference type="InterPro" id="IPR005913">
    <property type="entry name" value="dTDP_dehydrorham_reduct"/>
</dbReference>
<dbReference type="GO" id="GO:0006556">
    <property type="term" value="P:S-adenosylmethionine biosynthetic process"/>
    <property type="evidence" value="ECO:0007669"/>
    <property type="project" value="TreeGrafter"/>
</dbReference>
<organism evidence="8 9">
    <name type="scientific">Pontiella sulfatireligans</name>
    <dbReference type="NCBI Taxonomy" id="2750658"/>
    <lineage>
        <taxon>Bacteria</taxon>
        <taxon>Pseudomonadati</taxon>
        <taxon>Kiritimatiellota</taxon>
        <taxon>Kiritimatiellia</taxon>
        <taxon>Kiritimatiellales</taxon>
        <taxon>Pontiellaceae</taxon>
        <taxon>Pontiella</taxon>
    </lineage>
</organism>
<dbReference type="InterPro" id="IPR036291">
    <property type="entry name" value="NAD(P)-bd_dom_sf"/>
</dbReference>
<evidence type="ECO:0000256" key="4">
    <source>
        <dbReference type="ARBA" id="ARBA00017099"/>
    </source>
</evidence>
<dbReference type="Gene3D" id="3.40.50.720">
    <property type="entry name" value="NAD(P)-binding Rossmann-like Domain"/>
    <property type="match status" value="1"/>
</dbReference>
<dbReference type="GO" id="GO:0048270">
    <property type="term" value="F:methionine adenosyltransferase regulator activity"/>
    <property type="evidence" value="ECO:0007669"/>
    <property type="project" value="TreeGrafter"/>
</dbReference>
<evidence type="ECO:0000256" key="3">
    <source>
        <dbReference type="ARBA" id="ARBA00012929"/>
    </source>
</evidence>
<evidence type="ECO:0000313" key="9">
    <source>
        <dbReference type="Proteomes" id="UP000346198"/>
    </source>
</evidence>
<dbReference type="PANTHER" id="PTHR10491">
    <property type="entry name" value="DTDP-4-DEHYDRORHAMNOSE REDUCTASE"/>
    <property type="match status" value="1"/>
</dbReference>
<reference evidence="8 9" key="1">
    <citation type="submission" date="2019-04" db="EMBL/GenBank/DDBJ databases">
        <authorList>
            <person name="Van Vliet M D."/>
        </authorList>
    </citation>
    <scope>NUCLEOTIDE SEQUENCE [LARGE SCALE GENOMIC DNA]</scope>
    <source>
        <strain evidence="8 9">F21</strain>
    </source>
</reference>
<dbReference type="Proteomes" id="UP000346198">
    <property type="component" value="Unassembled WGS sequence"/>
</dbReference>
<evidence type="ECO:0000256" key="5">
    <source>
        <dbReference type="ARBA" id="ARBA00048200"/>
    </source>
</evidence>
<evidence type="ECO:0000256" key="2">
    <source>
        <dbReference type="ARBA" id="ARBA00010944"/>
    </source>
</evidence>
<dbReference type="GO" id="GO:0019305">
    <property type="term" value="P:dTDP-rhamnose biosynthetic process"/>
    <property type="evidence" value="ECO:0007669"/>
    <property type="project" value="UniProtKB-UniPathway"/>
</dbReference>
<dbReference type="AlphaFoldDB" id="A0A6C2UHD8"/>
<evidence type="ECO:0000259" key="7">
    <source>
        <dbReference type="Pfam" id="PF04321"/>
    </source>
</evidence>
<name>A0A6C2UHD8_9BACT</name>
<dbReference type="GO" id="GO:0008831">
    <property type="term" value="F:dTDP-4-dehydrorhamnose reductase activity"/>
    <property type="evidence" value="ECO:0007669"/>
    <property type="project" value="UniProtKB-EC"/>
</dbReference>
<keyword evidence="6" id="KW-0560">Oxidoreductase</keyword>
<keyword evidence="6" id="KW-0521">NADP</keyword>
<gene>
    <name evidence="8" type="primary">rmlD_2</name>
    <name evidence="8" type="ORF">SCARR_01407</name>
</gene>
<dbReference type="UniPathway" id="UPA00124"/>
<comment type="function">
    <text evidence="6">Catalyzes the reduction of dTDP-6-deoxy-L-lyxo-4-hexulose to yield dTDP-L-rhamnose.</text>
</comment>
<dbReference type="Pfam" id="PF04321">
    <property type="entry name" value="RmlD_sub_bind"/>
    <property type="match status" value="1"/>
</dbReference>
<protein>
    <recommendedName>
        <fullName evidence="4 6">dTDP-4-dehydrorhamnose reductase</fullName>
        <ecNumber evidence="3 6">1.1.1.133</ecNumber>
    </recommendedName>
</protein>
<dbReference type="InterPro" id="IPR029903">
    <property type="entry name" value="RmlD-like-bd"/>
</dbReference>
<dbReference type="SUPFAM" id="SSF51735">
    <property type="entry name" value="NAD(P)-binding Rossmann-fold domains"/>
    <property type="match status" value="1"/>
</dbReference>
<comment type="catalytic activity">
    <reaction evidence="5">
        <text>dTDP-beta-L-rhamnose + NADP(+) = dTDP-4-dehydro-beta-L-rhamnose + NADPH + H(+)</text>
        <dbReference type="Rhea" id="RHEA:21796"/>
        <dbReference type="ChEBI" id="CHEBI:15378"/>
        <dbReference type="ChEBI" id="CHEBI:57510"/>
        <dbReference type="ChEBI" id="CHEBI:57783"/>
        <dbReference type="ChEBI" id="CHEBI:58349"/>
        <dbReference type="ChEBI" id="CHEBI:62830"/>
        <dbReference type="EC" id="1.1.1.133"/>
    </reaction>
</comment>
<feature type="domain" description="RmlD-like substrate binding" evidence="7">
    <location>
        <begin position="1"/>
        <end position="289"/>
    </location>
</feature>
<dbReference type="EC" id="1.1.1.133" evidence="3 6"/>
<keyword evidence="9" id="KW-1185">Reference proteome</keyword>
<dbReference type="EMBL" id="CAAHFH010000001">
    <property type="protein sequence ID" value="VGO19349.1"/>
    <property type="molecule type" value="Genomic_DNA"/>
</dbReference>
<comment type="similarity">
    <text evidence="2 6">Belongs to the dTDP-4-dehydrorhamnose reductase family.</text>
</comment>
<evidence type="ECO:0000256" key="1">
    <source>
        <dbReference type="ARBA" id="ARBA00004781"/>
    </source>
</evidence>
<dbReference type="PANTHER" id="PTHR10491:SF4">
    <property type="entry name" value="METHIONINE ADENOSYLTRANSFERASE 2 SUBUNIT BETA"/>
    <property type="match status" value="1"/>
</dbReference>
<dbReference type="RefSeq" id="WP_136060759.1">
    <property type="nucleotide sequence ID" value="NZ_CAAHFH010000001.1"/>
</dbReference>
<comment type="pathway">
    <text evidence="1 6">Carbohydrate biosynthesis; dTDP-L-rhamnose biosynthesis.</text>
</comment>
<evidence type="ECO:0000256" key="6">
    <source>
        <dbReference type="RuleBase" id="RU364082"/>
    </source>
</evidence>
<evidence type="ECO:0000313" key="8">
    <source>
        <dbReference type="EMBL" id="VGO19349.1"/>
    </source>
</evidence>
<accession>A0A6C2UHD8</accession>
<dbReference type="CDD" id="cd05254">
    <property type="entry name" value="dTDP_HR_like_SDR_e"/>
    <property type="match status" value="1"/>
</dbReference>
<proteinExistence type="inferred from homology"/>
<sequence length="293" mass="31949">MRILITGASGLLGRAFVRQFEGDYELYATGFSRCVPPVQRLDLRRQDEVVALVETFQPQLIIHAAAERRPDICENDRDATDALNVSAVTFLAAAAREAGAVLVCLSTDYVFDGTSPPYAVDAKPNPLNYYGESKRAGEIAALESGAEVCVLRVPILYGPVKSLDESAVTIIARFLEQNEETAVDHWAVRYPTHVDDVAVAVRGVADLLEQGERLPEILHFSGNEAYTKFEMANIIAEACGLSSVHLRADSTPAEGAPRPSNCHLDDSLLAKLAPVQKRVFREEIGGLVKPFLK</sequence>
<dbReference type="GO" id="GO:0048269">
    <property type="term" value="C:methionine adenosyltransferase complex"/>
    <property type="evidence" value="ECO:0007669"/>
    <property type="project" value="TreeGrafter"/>
</dbReference>